<protein>
    <recommendedName>
        <fullName evidence="4">DUF1440 domain-containing protein</fullName>
    </recommendedName>
</protein>
<name>A0A0A1M5T9_9BACI</name>
<organism evidence="2 3">
    <name type="scientific">Oceanobacillus oncorhynchi</name>
    <dbReference type="NCBI Taxonomy" id="545501"/>
    <lineage>
        <taxon>Bacteria</taxon>
        <taxon>Bacillati</taxon>
        <taxon>Bacillota</taxon>
        <taxon>Bacilli</taxon>
        <taxon>Bacillales</taxon>
        <taxon>Bacillaceae</taxon>
        <taxon>Oceanobacillus</taxon>
    </lineage>
</organism>
<keyword evidence="3" id="KW-1185">Reference proteome</keyword>
<keyword evidence="1" id="KW-1133">Transmembrane helix</keyword>
<keyword evidence="1" id="KW-0812">Transmembrane</keyword>
<feature type="transmembrane region" description="Helical" evidence="1">
    <location>
        <begin position="82"/>
        <end position="100"/>
    </location>
</feature>
<dbReference type="OrthoDB" id="1443299at2"/>
<gene>
    <name evidence="2" type="ORF">BN997_00467</name>
</gene>
<sequence>MIWIVGFVSGLVLGGFLYALQQWTAIPVYILLMNVDYFPVIGGMNFPNWVEFSFHLGVSVAIVWILYRVLTKKHLEQKLMSYIYCNAAIGLLIFPTTMLSDRTPEIGSIEAWLIWLAGHMVYGISIWGMLRIGEWVKEKKYET</sequence>
<feature type="transmembrane region" description="Helical" evidence="1">
    <location>
        <begin position="7"/>
        <end position="32"/>
    </location>
</feature>
<keyword evidence="1" id="KW-0472">Membrane</keyword>
<dbReference type="AlphaFoldDB" id="A0A0A1M5T9"/>
<dbReference type="Proteomes" id="UP000040453">
    <property type="component" value="Unassembled WGS sequence"/>
</dbReference>
<accession>A0A0A1M5T9</accession>
<dbReference type="EMBL" id="CDGG01000001">
    <property type="protein sequence ID" value="CEI80660.1"/>
    <property type="molecule type" value="Genomic_DNA"/>
</dbReference>
<evidence type="ECO:0000313" key="3">
    <source>
        <dbReference type="Proteomes" id="UP000040453"/>
    </source>
</evidence>
<reference evidence="2 3" key="1">
    <citation type="submission" date="2014-11" db="EMBL/GenBank/DDBJ databases">
        <authorList>
            <person name="Urmite Genomes Urmite Genomes"/>
        </authorList>
    </citation>
    <scope>NUCLEOTIDE SEQUENCE [LARGE SCALE GENOMIC DNA]</scope>
    <source>
        <strain evidence="2 3">Oc5</strain>
    </source>
</reference>
<feature type="transmembrane region" description="Helical" evidence="1">
    <location>
        <begin position="52"/>
        <end position="70"/>
    </location>
</feature>
<evidence type="ECO:0008006" key="4">
    <source>
        <dbReference type="Google" id="ProtNLM"/>
    </source>
</evidence>
<dbReference type="RefSeq" id="WP_042529288.1">
    <property type="nucleotide sequence ID" value="NZ_CDGG01000001.1"/>
</dbReference>
<evidence type="ECO:0000313" key="2">
    <source>
        <dbReference type="EMBL" id="CEI80660.1"/>
    </source>
</evidence>
<feature type="transmembrane region" description="Helical" evidence="1">
    <location>
        <begin position="112"/>
        <end position="130"/>
    </location>
</feature>
<evidence type="ECO:0000256" key="1">
    <source>
        <dbReference type="SAM" id="Phobius"/>
    </source>
</evidence>
<proteinExistence type="predicted"/>
<dbReference type="STRING" id="545501.BN997_00467"/>